<name>A0A2H3BCG4_9AGAR</name>
<dbReference type="AlphaFoldDB" id="A0A2H3BCG4"/>
<organism evidence="1 2">
    <name type="scientific">Armillaria solidipes</name>
    <dbReference type="NCBI Taxonomy" id="1076256"/>
    <lineage>
        <taxon>Eukaryota</taxon>
        <taxon>Fungi</taxon>
        <taxon>Dikarya</taxon>
        <taxon>Basidiomycota</taxon>
        <taxon>Agaricomycotina</taxon>
        <taxon>Agaricomycetes</taxon>
        <taxon>Agaricomycetidae</taxon>
        <taxon>Agaricales</taxon>
        <taxon>Marasmiineae</taxon>
        <taxon>Physalacriaceae</taxon>
        <taxon>Armillaria</taxon>
    </lineage>
</organism>
<reference evidence="2" key="1">
    <citation type="journal article" date="2017" name="Nat. Ecol. Evol.">
        <title>Genome expansion and lineage-specific genetic innovations in the forest pathogenic fungi Armillaria.</title>
        <authorList>
            <person name="Sipos G."/>
            <person name="Prasanna A.N."/>
            <person name="Walter M.C."/>
            <person name="O'Connor E."/>
            <person name="Balint B."/>
            <person name="Krizsan K."/>
            <person name="Kiss B."/>
            <person name="Hess J."/>
            <person name="Varga T."/>
            <person name="Slot J."/>
            <person name="Riley R."/>
            <person name="Boka B."/>
            <person name="Rigling D."/>
            <person name="Barry K."/>
            <person name="Lee J."/>
            <person name="Mihaltcheva S."/>
            <person name="LaButti K."/>
            <person name="Lipzen A."/>
            <person name="Waldron R."/>
            <person name="Moloney N.M."/>
            <person name="Sperisen C."/>
            <person name="Kredics L."/>
            <person name="Vagvoelgyi C."/>
            <person name="Patrignani A."/>
            <person name="Fitzpatrick D."/>
            <person name="Nagy I."/>
            <person name="Doyle S."/>
            <person name="Anderson J.B."/>
            <person name="Grigoriev I.V."/>
            <person name="Gueldener U."/>
            <person name="Muensterkoetter M."/>
            <person name="Nagy L.G."/>
        </authorList>
    </citation>
    <scope>NUCLEOTIDE SEQUENCE [LARGE SCALE GENOMIC DNA]</scope>
    <source>
        <strain evidence="2">28-4</strain>
    </source>
</reference>
<feature type="non-terminal residue" evidence="1">
    <location>
        <position position="162"/>
    </location>
</feature>
<dbReference type="InterPro" id="IPR012337">
    <property type="entry name" value="RNaseH-like_sf"/>
</dbReference>
<evidence type="ECO:0000313" key="1">
    <source>
        <dbReference type="EMBL" id="PBK67360.1"/>
    </source>
</evidence>
<protein>
    <submittedName>
        <fullName evidence="1">Uncharacterized protein</fullName>
    </submittedName>
</protein>
<gene>
    <name evidence="1" type="ORF">ARMSODRAFT_860977</name>
</gene>
<feature type="non-terminal residue" evidence="1">
    <location>
        <position position="1"/>
    </location>
</feature>
<evidence type="ECO:0000313" key="2">
    <source>
        <dbReference type="Proteomes" id="UP000218334"/>
    </source>
</evidence>
<dbReference type="Proteomes" id="UP000218334">
    <property type="component" value="Unassembled WGS sequence"/>
</dbReference>
<accession>A0A2H3BCG4</accession>
<proteinExistence type="predicted"/>
<dbReference type="SUPFAM" id="SSF53098">
    <property type="entry name" value="Ribonuclease H-like"/>
    <property type="match status" value="1"/>
</dbReference>
<keyword evidence="2" id="KW-1185">Reference proteome</keyword>
<sequence length="162" mass="18704">KLGKCVFHKSMLQKDLADLCEKKNIIILKMIRRVVTHWNMTSNMIGHGLQLQPVLDALCIKSEHNKSKPPTKRLKYLRLHDVEWTVLQQLHPIFVNFLKAMDRISRSGVPLLHEVIPTMDILMQELEKALKNNSLMPCMRAGVSRGLAIIDKYYSKTDESIM</sequence>
<dbReference type="EMBL" id="KZ293437">
    <property type="protein sequence ID" value="PBK67360.1"/>
    <property type="molecule type" value="Genomic_DNA"/>
</dbReference>